<keyword evidence="1 4" id="KW-0378">Hydrolase</keyword>
<feature type="binding site" evidence="3">
    <location>
        <begin position="7"/>
        <end position="14"/>
    </location>
    <ligand>
        <name>substrate</name>
    </ligand>
</feature>
<dbReference type="SUPFAM" id="SSF53254">
    <property type="entry name" value="Phosphoglycerate mutase-like"/>
    <property type="match status" value="1"/>
</dbReference>
<name>A0A6N2W052_9FIRM</name>
<proteinExistence type="predicted"/>
<protein>
    <submittedName>
        <fullName evidence="4">Phosphoserine phosphatase 1</fullName>
        <ecNumber evidence="4">3.1.3.3</ecNumber>
    </submittedName>
</protein>
<dbReference type="SMART" id="SM00855">
    <property type="entry name" value="PGAM"/>
    <property type="match status" value="1"/>
</dbReference>
<dbReference type="EC" id="3.1.3.3" evidence="4"/>
<evidence type="ECO:0000256" key="3">
    <source>
        <dbReference type="PIRSR" id="PIRSR613078-2"/>
    </source>
</evidence>
<dbReference type="Pfam" id="PF00300">
    <property type="entry name" value="His_Phos_1"/>
    <property type="match status" value="1"/>
</dbReference>
<evidence type="ECO:0000313" key="4">
    <source>
        <dbReference type="EMBL" id="VYT35610.1"/>
    </source>
</evidence>
<dbReference type="PANTHER" id="PTHR46517">
    <property type="entry name" value="FRUCTOSE-2,6-BISPHOSPHATASE TIGAR"/>
    <property type="match status" value="1"/>
</dbReference>
<feature type="binding site" evidence="3">
    <location>
        <position position="57"/>
    </location>
    <ligand>
        <name>substrate</name>
    </ligand>
</feature>
<dbReference type="InterPro" id="IPR001345">
    <property type="entry name" value="PG/BPGM_mutase_AS"/>
</dbReference>
<evidence type="ECO:0000256" key="2">
    <source>
        <dbReference type="PIRSR" id="PIRSR613078-1"/>
    </source>
</evidence>
<dbReference type="PANTHER" id="PTHR46517:SF1">
    <property type="entry name" value="FRUCTOSE-2,6-BISPHOSPHATASE TIGAR"/>
    <property type="match status" value="1"/>
</dbReference>
<dbReference type="GO" id="GO:0004331">
    <property type="term" value="F:fructose-2,6-bisphosphate 2-phosphatase activity"/>
    <property type="evidence" value="ECO:0007669"/>
    <property type="project" value="TreeGrafter"/>
</dbReference>
<dbReference type="EMBL" id="CACRSQ010000007">
    <property type="protein sequence ID" value="VYT35610.1"/>
    <property type="molecule type" value="Genomic_DNA"/>
</dbReference>
<gene>
    <name evidence="4" type="primary">pspA</name>
    <name evidence="4" type="ORF">ACLFYP115_02941</name>
</gene>
<dbReference type="GO" id="GO:0045820">
    <property type="term" value="P:negative regulation of glycolytic process"/>
    <property type="evidence" value="ECO:0007669"/>
    <property type="project" value="TreeGrafter"/>
</dbReference>
<dbReference type="InterPro" id="IPR013078">
    <property type="entry name" value="His_Pase_superF_clade-1"/>
</dbReference>
<reference evidence="4" key="1">
    <citation type="submission" date="2019-11" db="EMBL/GenBank/DDBJ databases">
        <authorList>
            <person name="Feng L."/>
        </authorList>
    </citation>
    <scope>NUCLEOTIDE SEQUENCE</scope>
    <source>
        <strain evidence="4">AcaccaeLFYP115</strain>
    </source>
</reference>
<dbReference type="InterPro" id="IPR029033">
    <property type="entry name" value="His_PPase_superfam"/>
</dbReference>
<dbReference type="AlphaFoldDB" id="A0A6N2W052"/>
<organism evidence="4">
    <name type="scientific">Anaerostipes caccae</name>
    <dbReference type="NCBI Taxonomy" id="105841"/>
    <lineage>
        <taxon>Bacteria</taxon>
        <taxon>Bacillati</taxon>
        <taxon>Bacillota</taxon>
        <taxon>Clostridia</taxon>
        <taxon>Lachnospirales</taxon>
        <taxon>Lachnospiraceae</taxon>
        <taxon>Anaerostipes</taxon>
    </lineage>
</organism>
<dbReference type="Gene3D" id="3.40.50.1240">
    <property type="entry name" value="Phosphoglycerate mutase-like"/>
    <property type="match status" value="1"/>
</dbReference>
<dbReference type="CDD" id="cd07067">
    <property type="entry name" value="HP_PGM_like"/>
    <property type="match status" value="1"/>
</dbReference>
<dbReference type="GO" id="GO:0043456">
    <property type="term" value="P:regulation of pentose-phosphate shunt"/>
    <property type="evidence" value="ECO:0007669"/>
    <property type="project" value="TreeGrafter"/>
</dbReference>
<accession>A0A6N2W052</accession>
<feature type="active site" description="Proton donor/acceptor" evidence="2">
    <location>
        <position position="81"/>
    </location>
</feature>
<sequence>MKLYMMRHGETSWNKIRRIQGQSDIDLNEAGREAARLTSEALKDFRFDAAYTSPLSRARETGEIVLAGRDIPLIEDERLKEANFGPYEGADLNELYEKKEPILDFFDRPHKMTLIEGAETPAQVVERSKIFLEEFILPMEKEAESVILFTHGAFIHGMLTNMYKRDVRDFWKGPKLKNCSISTAEVKDGRFCVLSEAEVLY</sequence>
<dbReference type="GO" id="GO:0005829">
    <property type="term" value="C:cytosol"/>
    <property type="evidence" value="ECO:0007669"/>
    <property type="project" value="TreeGrafter"/>
</dbReference>
<dbReference type="InterPro" id="IPR051695">
    <property type="entry name" value="Phosphoglycerate_Mutase"/>
</dbReference>
<feature type="active site" description="Tele-phosphohistidine intermediate" evidence="2">
    <location>
        <position position="8"/>
    </location>
</feature>
<dbReference type="PROSITE" id="PS00175">
    <property type="entry name" value="PG_MUTASE"/>
    <property type="match status" value="1"/>
</dbReference>
<evidence type="ECO:0000256" key="1">
    <source>
        <dbReference type="ARBA" id="ARBA00022801"/>
    </source>
</evidence>
<dbReference type="RefSeq" id="WP_039946470.1">
    <property type="nucleotide sequence ID" value="NZ_CACRSQ010000007.1"/>
</dbReference>